<gene>
    <name evidence="1" type="ORF">CHARACLAT_031621</name>
</gene>
<evidence type="ECO:0000313" key="2">
    <source>
        <dbReference type="Proteomes" id="UP001352852"/>
    </source>
</evidence>
<name>A0ABU7D540_9TELE</name>
<sequence>MQRRISLECKIITKIILEYNICDTNCKVSDGDTSNLMNHPVKHKTFLKSEPCTIFDNLRCTATTHAFSTVSMLASVSNSLSAASNKGEKIFETTEMLQYKQLDVECDIIQ</sequence>
<protein>
    <submittedName>
        <fullName evidence="1">Uncharacterized protein</fullName>
    </submittedName>
</protein>
<comment type="caution">
    <text evidence="1">The sequence shown here is derived from an EMBL/GenBank/DDBJ whole genome shotgun (WGS) entry which is preliminary data.</text>
</comment>
<reference evidence="1 2" key="1">
    <citation type="submission" date="2021-06" db="EMBL/GenBank/DDBJ databases">
        <authorList>
            <person name="Palmer J.M."/>
        </authorList>
    </citation>
    <scope>NUCLEOTIDE SEQUENCE [LARGE SCALE GENOMIC DNA]</scope>
    <source>
        <strain evidence="1 2">CL_MEX2019</strain>
        <tissue evidence="1">Muscle</tissue>
    </source>
</reference>
<dbReference type="Proteomes" id="UP001352852">
    <property type="component" value="Unassembled WGS sequence"/>
</dbReference>
<keyword evidence="2" id="KW-1185">Reference proteome</keyword>
<evidence type="ECO:0000313" key="1">
    <source>
        <dbReference type="EMBL" id="MED6269294.1"/>
    </source>
</evidence>
<dbReference type="EMBL" id="JAHUTJ010013390">
    <property type="protein sequence ID" value="MED6269294.1"/>
    <property type="molecule type" value="Genomic_DNA"/>
</dbReference>
<proteinExistence type="predicted"/>
<accession>A0ABU7D540</accession>
<organism evidence="1 2">
    <name type="scientific">Characodon lateralis</name>
    <dbReference type="NCBI Taxonomy" id="208331"/>
    <lineage>
        <taxon>Eukaryota</taxon>
        <taxon>Metazoa</taxon>
        <taxon>Chordata</taxon>
        <taxon>Craniata</taxon>
        <taxon>Vertebrata</taxon>
        <taxon>Euteleostomi</taxon>
        <taxon>Actinopterygii</taxon>
        <taxon>Neopterygii</taxon>
        <taxon>Teleostei</taxon>
        <taxon>Neoteleostei</taxon>
        <taxon>Acanthomorphata</taxon>
        <taxon>Ovalentaria</taxon>
        <taxon>Atherinomorphae</taxon>
        <taxon>Cyprinodontiformes</taxon>
        <taxon>Goodeidae</taxon>
        <taxon>Characodon</taxon>
    </lineage>
</organism>